<dbReference type="PANTHER" id="PTHR35869">
    <property type="entry name" value="OUTER-MEMBRANE LIPOPROTEIN CARRIER PROTEIN"/>
    <property type="match status" value="1"/>
</dbReference>
<gene>
    <name evidence="3" type="ORF">E7101_01050</name>
</gene>
<evidence type="ECO:0000256" key="2">
    <source>
        <dbReference type="SAM" id="SignalP"/>
    </source>
</evidence>
<name>A0A9D5P2N8_XYLRU</name>
<evidence type="ECO:0000313" key="4">
    <source>
        <dbReference type="Proteomes" id="UP000806522"/>
    </source>
</evidence>
<evidence type="ECO:0000256" key="1">
    <source>
        <dbReference type="ARBA" id="ARBA00022729"/>
    </source>
</evidence>
<dbReference type="Proteomes" id="UP000806522">
    <property type="component" value="Unassembled WGS sequence"/>
</dbReference>
<evidence type="ECO:0000313" key="3">
    <source>
        <dbReference type="EMBL" id="MBE6269529.1"/>
    </source>
</evidence>
<proteinExistence type="predicted"/>
<feature type="signal peptide" evidence="2">
    <location>
        <begin position="1"/>
        <end position="28"/>
    </location>
</feature>
<accession>A0A9D5P2N8</accession>
<dbReference type="InterPro" id="IPR029046">
    <property type="entry name" value="LolA/LolB/LppX"/>
</dbReference>
<dbReference type="InterPro" id="IPR004564">
    <property type="entry name" value="OM_lipoprot_carrier_LolA-like"/>
</dbReference>
<dbReference type="CDD" id="cd16325">
    <property type="entry name" value="LolA"/>
    <property type="match status" value="1"/>
</dbReference>
<reference evidence="3" key="1">
    <citation type="submission" date="2019-04" db="EMBL/GenBank/DDBJ databases">
        <title>Evolution of Biomass-Degrading Anaerobic Consortia Revealed by Metagenomics.</title>
        <authorList>
            <person name="Peng X."/>
        </authorList>
    </citation>
    <scope>NUCLEOTIDE SEQUENCE</scope>
    <source>
        <strain evidence="3">SIG140</strain>
    </source>
</reference>
<dbReference type="Gene3D" id="2.50.20.10">
    <property type="entry name" value="Lipoprotein localisation LolA/LolB/LppX"/>
    <property type="match status" value="1"/>
</dbReference>
<dbReference type="PANTHER" id="PTHR35869:SF1">
    <property type="entry name" value="OUTER-MEMBRANE LIPOPROTEIN CARRIER PROTEIN"/>
    <property type="match status" value="1"/>
</dbReference>
<dbReference type="EMBL" id="SUYC01000001">
    <property type="protein sequence ID" value="MBE6269529.1"/>
    <property type="molecule type" value="Genomic_DNA"/>
</dbReference>
<dbReference type="AlphaFoldDB" id="A0A9D5P2N8"/>
<protein>
    <submittedName>
        <fullName evidence="3">Cell envelope biogenesis protein LolA</fullName>
    </submittedName>
</protein>
<sequence>MKRLSIVRVAAIALFAFHSSLLSTYAQSAKSVLDKAAATITAPQGIKANFKMSTTTGSTSGSIAIKGKKFYATTPQATVWFDGKTQWTYMKNNDEVNVSIPTEAQLQAINPYNFIHLYKRGYKYTINTAGKDHVVHLQANSTERKIKELFITIDKKSYQPKQVKMLQGKKWTTFDISNIKKEKLADGQFRFNSKDFPKAEIIDLR</sequence>
<dbReference type="Pfam" id="PF16584">
    <property type="entry name" value="LolA_2"/>
    <property type="match status" value="1"/>
</dbReference>
<comment type="caution">
    <text evidence="3">The sequence shown here is derived from an EMBL/GenBank/DDBJ whole genome shotgun (WGS) entry which is preliminary data.</text>
</comment>
<dbReference type="SUPFAM" id="SSF89392">
    <property type="entry name" value="Prokaryotic lipoproteins and lipoprotein localization factors"/>
    <property type="match status" value="1"/>
</dbReference>
<feature type="chain" id="PRO_5039029007" evidence="2">
    <location>
        <begin position="29"/>
        <end position="205"/>
    </location>
</feature>
<organism evidence="3 4">
    <name type="scientific">Xylanibacter ruminicola</name>
    <name type="common">Prevotella ruminicola</name>
    <dbReference type="NCBI Taxonomy" id="839"/>
    <lineage>
        <taxon>Bacteria</taxon>
        <taxon>Pseudomonadati</taxon>
        <taxon>Bacteroidota</taxon>
        <taxon>Bacteroidia</taxon>
        <taxon>Bacteroidales</taxon>
        <taxon>Prevotellaceae</taxon>
        <taxon>Xylanibacter</taxon>
    </lineage>
</organism>
<keyword evidence="1 2" id="KW-0732">Signal</keyword>